<comment type="caution">
    <text evidence="4">The sequence shown here is derived from an EMBL/GenBank/DDBJ whole genome shotgun (WGS) entry which is preliminary data.</text>
</comment>
<evidence type="ECO:0000259" key="3">
    <source>
        <dbReference type="Pfam" id="PF00881"/>
    </source>
</evidence>
<dbReference type="PANTHER" id="PTHR43673">
    <property type="entry name" value="NAD(P)H NITROREDUCTASE YDGI-RELATED"/>
    <property type="match status" value="1"/>
</dbReference>
<evidence type="ECO:0000313" key="4">
    <source>
        <dbReference type="EMBL" id="MBC5660686.1"/>
    </source>
</evidence>
<dbReference type="InterPro" id="IPR000415">
    <property type="entry name" value="Nitroreductase-like"/>
</dbReference>
<proteinExistence type="inferred from homology"/>
<evidence type="ECO:0000256" key="2">
    <source>
        <dbReference type="ARBA" id="ARBA00023002"/>
    </source>
</evidence>
<evidence type="ECO:0000313" key="5">
    <source>
        <dbReference type="Proteomes" id="UP000649345"/>
    </source>
</evidence>
<accession>A0A923RNN4</accession>
<keyword evidence="5" id="KW-1185">Reference proteome</keyword>
<dbReference type="RefSeq" id="WP_117767821.1">
    <property type="nucleotide sequence ID" value="NZ_JACOOR010000007.1"/>
</dbReference>
<dbReference type="CDD" id="cd02136">
    <property type="entry name" value="PnbA_NfnB-like"/>
    <property type="match status" value="1"/>
</dbReference>
<dbReference type="AlphaFoldDB" id="A0A923RNN4"/>
<dbReference type="SUPFAM" id="SSF55469">
    <property type="entry name" value="FMN-dependent nitroreductase-like"/>
    <property type="match status" value="1"/>
</dbReference>
<gene>
    <name evidence="4" type="ORF">H8S44_13010</name>
</gene>
<reference evidence="4" key="1">
    <citation type="submission" date="2020-08" db="EMBL/GenBank/DDBJ databases">
        <title>Genome public.</title>
        <authorList>
            <person name="Liu C."/>
            <person name="Sun Q."/>
        </authorList>
    </citation>
    <scope>NUCLEOTIDE SEQUENCE</scope>
    <source>
        <strain evidence="4">NSJ-68</strain>
    </source>
</reference>
<dbReference type="Proteomes" id="UP000649345">
    <property type="component" value="Unassembled WGS sequence"/>
</dbReference>
<dbReference type="Pfam" id="PF00881">
    <property type="entry name" value="Nitroreductase"/>
    <property type="match status" value="1"/>
</dbReference>
<organism evidence="4 5">
    <name type="scientific">Anaerosacchariphilus hominis</name>
    <dbReference type="NCBI Taxonomy" id="2763017"/>
    <lineage>
        <taxon>Bacteria</taxon>
        <taxon>Bacillati</taxon>
        <taxon>Bacillota</taxon>
        <taxon>Clostridia</taxon>
        <taxon>Lachnospirales</taxon>
        <taxon>Lachnospiraceae</taxon>
        <taxon>Anaerosacchariphilus</taxon>
    </lineage>
</organism>
<evidence type="ECO:0000256" key="1">
    <source>
        <dbReference type="ARBA" id="ARBA00007118"/>
    </source>
</evidence>
<keyword evidence="2" id="KW-0560">Oxidoreductase</keyword>
<protein>
    <submittedName>
        <fullName evidence="4">Nitroreductase</fullName>
    </submittedName>
</protein>
<name>A0A923RNN4_9FIRM</name>
<dbReference type="Gene3D" id="3.40.109.10">
    <property type="entry name" value="NADH Oxidase"/>
    <property type="match status" value="1"/>
</dbReference>
<feature type="domain" description="Nitroreductase" evidence="3">
    <location>
        <begin position="9"/>
        <end position="154"/>
    </location>
</feature>
<dbReference type="EMBL" id="JACOOR010000007">
    <property type="protein sequence ID" value="MBC5660686.1"/>
    <property type="molecule type" value="Genomic_DNA"/>
</dbReference>
<comment type="similarity">
    <text evidence="1">Belongs to the nitroreductase family.</text>
</comment>
<dbReference type="GO" id="GO:0016491">
    <property type="term" value="F:oxidoreductase activity"/>
    <property type="evidence" value="ECO:0007669"/>
    <property type="project" value="UniProtKB-KW"/>
</dbReference>
<dbReference type="PANTHER" id="PTHR43673:SF10">
    <property type="entry name" value="NADH DEHYDROGENASE_NAD(P)H NITROREDUCTASE XCC3605-RELATED"/>
    <property type="match status" value="1"/>
</dbReference>
<sequence length="173" mass="18800">MENNFLSLIKTRRSVRAYKSEFVPSEALDAVLEAGTYAPTGGGHQSPTIIAITDPKYRKEIAKLNAEVMGSNTDPYYGAPVVILVLADGSANTFVEDGSCVLENMMLAAHALGLGTVWVHREREIFDSESGKALLREWKLPETLRGVGAIALGYPAQEAGHPAARKQNYIVRI</sequence>
<dbReference type="InterPro" id="IPR029479">
    <property type="entry name" value="Nitroreductase"/>
</dbReference>